<organism evidence="3 4">
    <name type="scientific">Fistulifera solaris</name>
    <name type="common">Oleaginous diatom</name>
    <dbReference type="NCBI Taxonomy" id="1519565"/>
    <lineage>
        <taxon>Eukaryota</taxon>
        <taxon>Sar</taxon>
        <taxon>Stramenopiles</taxon>
        <taxon>Ochrophyta</taxon>
        <taxon>Bacillariophyta</taxon>
        <taxon>Bacillariophyceae</taxon>
        <taxon>Bacillariophycidae</taxon>
        <taxon>Naviculales</taxon>
        <taxon>Naviculaceae</taxon>
        <taxon>Fistulifera</taxon>
    </lineage>
</organism>
<evidence type="ECO:0000313" key="4">
    <source>
        <dbReference type="Proteomes" id="UP000198406"/>
    </source>
</evidence>
<dbReference type="Gene3D" id="3.40.1000.10">
    <property type="entry name" value="Mog1/PsbP, alpha/beta/alpha sandwich"/>
    <property type="match status" value="1"/>
</dbReference>
<comment type="caution">
    <text evidence="3">The sequence shown here is derived from an EMBL/GenBank/DDBJ whole genome shotgun (WGS) entry which is preliminary data.</text>
</comment>
<keyword evidence="1" id="KW-0732">Signal</keyword>
<name>A0A1Z5JX21_FISSO</name>
<dbReference type="SUPFAM" id="SSF55724">
    <property type="entry name" value="Mog1p/PsbP-like"/>
    <property type="match status" value="1"/>
</dbReference>
<dbReference type="GO" id="GO:0015979">
    <property type="term" value="P:photosynthesis"/>
    <property type="evidence" value="ECO:0007669"/>
    <property type="project" value="InterPro"/>
</dbReference>
<dbReference type="GO" id="GO:0019898">
    <property type="term" value="C:extrinsic component of membrane"/>
    <property type="evidence" value="ECO:0007669"/>
    <property type="project" value="InterPro"/>
</dbReference>
<dbReference type="Pfam" id="PF01789">
    <property type="entry name" value="PsbP"/>
    <property type="match status" value="1"/>
</dbReference>
<evidence type="ECO:0000256" key="1">
    <source>
        <dbReference type="SAM" id="SignalP"/>
    </source>
</evidence>
<dbReference type="InParanoid" id="A0A1Z5JX21"/>
<dbReference type="EMBL" id="BDSP01000130">
    <property type="protein sequence ID" value="GAX18416.1"/>
    <property type="molecule type" value="Genomic_DNA"/>
</dbReference>
<keyword evidence="4" id="KW-1185">Reference proteome</keyword>
<dbReference type="InterPro" id="IPR016123">
    <property type="entry name" value="Mog1/PsbP_a/b/a-sand"/>
</dbReference>
<dbReference type="PANTHER" id="PTHR31407">
    <property type="match status" value="1"/>
</dbReference>
<feature type="chain" id="PRO_5012170541" evidence="1">
    <location>
        <begin position="17"/>
        <end position="208"/>
    </location>
</feature>
<dbReference type="OrthoDB" id="2014109at2759"/>
<dbReference type="PANTHER" id="PTHR31407:SF16">
    <property type="entry name" value="PSBP DOMAIN-CONTAINING PROTEIN 7, CHLOROPLASTIC"/>
    <property type="match status" value="1"/>
</dbReference>
<feature type="signal peptide" evidence="1">
    <location>
        <begin position="1"/>
        <end position="16"/>
    </location>
</feature>
<dbReference type="AlphaFoldDB" id="A0A1Z5JX21"/>
<protein>
    <submittedName>
        <fullName evidence="3">Photosystem II oxygen-evolving enhancer protein 2</fullName>
    </submittedName>
</protein>
<dbReference type="GO" id="GO:0009523">
    <property type="term" value="C:photosystem II"/>
    <property type="evidence" value="ECO:0007669"/>
    <property type="project" value="InterPro"/>
</dbReference>
<feature type="domain" description="PsbP C-terminal" evidence="2">
    <location>
        <begin position="61"/>
        <end position="203"/>
    </location>
</feature>
<dbReference type="GO" id="GO:0005509">
    <property type="term" value="F:calcium ion binding"/>
    <property type="evidence" value="ECO:0007669"/>
    <property type="project" value="InterPro"/>
</dbReference>
<gene>
    <name evidence="3" type="ORF">FisN_2Lh061</name>
</gene>
<sequence>MLRFTTFTLLLAFTTAWTTPASRREALQHMTTAVIATSSSAAFALPTEETPRVVTRMGGLLEPYQDGPRGFRLLAPSGWNKFDGEVGAYDVKWQDLVDPLEQIKLSSTPVKSSIESVAALGTVEELGPKLAAKRNQATLVQASERITDGILFYTFEFALPDQTHQLLLLTIHKSKLWSLDANARNEGRWKKRSELYANVVGSFMPKLT</sequence>
<proteinExistence type="predicted"/>
<accession>A0A1Z5JX21</accession>
<evidence type="ECO:0000313" key="3">
    <source>
        <dbReference type="EMBL" id="GAX18416.1"/>
    </source>
</evidence>
<dbReference type="InterPro" id="IPR002683">
    <property type="entry name" value="PsbP_C"/>
</dbReference>
<reference evidence="3 4" key="1">
    <citation type="journal article" date="2015" name="Plant Cell">
        <title>Oil accumulation by the oleaginous diatom Fistulifera solaris as revealed by the genome and transcriptome.</title>
        <authorList>
            <person name="Tanaka T."/>
            <person name="Maeda Y."/>
            <person name="Veluchamy A."/>
            <person name="Tanaka M."/>
            <person name="Abida H."/>
            <person name="Marechal E."/>
            <person name="Bowler C."/>
            <person name="Muto M."/>
            <person name="Sunaga Y."/>
            <person name="Tanaka M."/>
            <person name="Yoshino T."/>
            <person name="Taniguchi T."/>
            <person name="Fukuda Y."/>
            <person name="Nemoto M."/>
            <person name="Matsumoto M."/>
            <person name="Wong P.S."/>
            <person name="Aburatani S."/>
            <person name="Fujibuchi W."/>
        </authorList>
    </citation>
    <scope>NUCLEOTIDE SEQUENCE [LARGE SCALE GENOMIC DNA]</scope>
    <source>
        <strain evidence="3 4">JPCC DA0580</strain>
    </source>
</reference>
<dbReference type="NCBIfam" id="NF040946">
    <property type="entry name" value="PSII_PsbP"/>
    <property type="match status" value="1"/>
</dbReference>
<dbReference type="Proteomes" id="UP000198406">
    <property type="component" value="Unassembled WGS sequence"/>
</dbReference>
<evidence type="ECO:0000259" key="2">
    <source>
        <dbReference type="Pfam" id="PF01789"/>
    </source>
</evidence>